<dbReference type="PANTHER" id="PTHR28051:SF1">
    <property type="entry name" value="PROTEIN MTL1-RELATED"/>
    <property type="match status" value="1"/>
</dbReference>
<evidence type="ECO:0000313" key="4">
    <source>
        <dbReference type="EMBL" id="EGW33544.1"/>
    </source>
</evidence>
<dbReference type="AlphaFoldDB" id="G3AK85"/>
<sequence>MSISGEVYSGGATTSQHIEAEDEEHFQNTTFKLKRTRSIGVLDEFIPDKLADGNQNNEPPPPTQLSPPVLNNINSRPSSNASSTSSSSSSTSSPFEEDSINTAPTATTISNNVAVPEQPPAIDTSVASNAANGSVSVSSPVSHSPSPLPLLQSPELLPHDDTDLMIEPSRHVDYLSYQWDVNDISKSWRYVISKKHNVANSKRLENASWRTWAQRRQNLKTISPEVVNWSKDSDVTWLYGPILNDDHASDDETCNIKRETTATSAVAGDISIANKKKPSAPKPILKKRTVQESMISHSDLLKLQLATNKVYQKQREQLLKQQQEIKQQEEQQKKVPAAPEEKFFDYDTLSAKLNKQYENTAIPENCNVIKLQDLLNSRSNSKTKLAESANVVQASENVVEPMSKLTLASFEKSPEVVPQEEEVEEEEEEVPVKEDRHIHFNEEVQQCIAVNPYSDNDAIAEEEEDEEDDDEDYYDYNDYEDEEIGNDGYYDNVANYYYDGSKSHLYDPEDYSDVEDDDDDDEGGFFIKVKSNSNAPLILARNATNENTEDSESISTSNSKVYKTIHLLPSTSLNYGSSDEESDDENPYTSSLSHNVNNEISRGYDYYYDYNTVYTVDPNHAIYGKTPDVVDVPDNLGVGSNFDYDIIENDEMPPMVINMTSPVMYASQPNSPLAVANAPSIPQVAPSPVLLATKAPFHMSDDEDSDSDDGLSIGTRRSSQALAESIFHTTPSNPQHFPEKFLKDPEPVEAPITTINPRHSSTSISKQPTSSHSLSQSFFGAGGAPTAMSTTTAETEALSHSFFEKRTPSPVVLSSTPDTTSNSLTRTLSNKSSPLPPQTTSETALFKSSSSGTSQTKGMFSFDDDDTDEENDEHDEEHDGSDLFIGKTYNSLSQVADKSGIRSPSPMDENKNLMGQAKGLAKHFFG</sequence>
<reference evidence="4 5" key="1">
    <citation type="journal article" date="2011" name="Proc. Natl. Acad. Sci. U.S.A.">
        <title>Comparative genomics of xylose-fermenting fungi for enhanced biofuel production.</title>
        <authorList>
            <person name="Wohlbach D.J."/>
            <person name="Kuo A."/>
            <person name="Sato T.K."/>
            <person name="Potts K.M."/>
            <person name="Salamov A.A."/>
            <person name="LaButti K.M."/>
            <person name="Sun H."/>
            <person name="Clum A."/>
            <person name="Pangilinan J.L."/>
            <person name="Lindquist E.A."/>
            <person name="Lucas S."/>
            <person name="Lapidus A."/>
            <person name="Jin M."/>
            <person name="Gunawan C."/>
            <person name="Balan V."/>
            <person name="Dale B.E."/>
            <person name="Jeffries T.W."/>
            <person name="Zinkel R."/>
            <person name="Barry K.W."/>
            <person name="Grigoriev I.V."/>
            <person name="Gasch A.P."/>
        </authorList>
    </citation>
    <scope>NUCLEOTIDE SEQUENCE [LARGE SCALE GENOMIC DNA]</scope>
    <source>
        <strain evidence="5">NRRL Y-27907 / 11-Y1</strain>
    </source>
</reference>
<dbReference type="GeneID" id="18871934"/>
<feature type="region of interest" description="Disordered" evidence="2">
    <location>
        <begin position="572"/>
        <end position="594"/>
    </location>
</feature>
<dbReference type="FunCoup" id="G3AK85">
    <property type="interactions" value="358"/>
</dbReference>
<evidence type="ECO:0000259" key="3">
    <source>
        <dbReference type="Pfam" id="PF08550"/>
    </source>
</evidence>
<dbReference type="KEGG" id="spaa:SPAPADRAFT_55408"/>
<dbReference type="GO" id="GO:0042149">
    <property type="term" value="P:cellular response to glucose starvation"/>
    <property type="evidence" value="ECO:0007669"/>
    <property type="project" value="TreeGrafter"/>
</dbReference>
<evidence type="ECO:0000256" key="2">
    <source>
        <dbReference type="SAM" id="MobiDB-lite"/>
    </source>
</evidence>
<dbReference type="RefSeq" id="XP_007375059.1">
    <property type="nucleotide sequence ID" value="XM_007374997.1"/>
</dbReference>
<feature type="compositionally biased region" description="Acidic residues" evidence="2">
    <location>
        <begin position="508"/>
        <end position="523"/>
    </location>
</feature>
<dbReference type="InterPro" id="IPR052292">
    <property type="entry name" value="Glucose_repression_reg"/>
</dbReference>
<feature type="region of interest" description="Disordered" evidence="2">
    <location>
        <begin position="750"/>
        <end position="884"/>
    </location>
</feature>
<proteinExistence type="predicted"/>
<feature type="compositionally biased region" description="Low complexity" evidence="2">
    <location>
        <begin position="134"/>
        <end position="156"/>
    </location>
</feature>
<dbReference type="PANTHER" id="PTHR28051">
    <property type="entry name" value="PROTEIN MTL1-RELATED"/>
    <property type="match status" value="1"/>
</dbReference>
<dbReference type="STRING" id="619300.G3AK85"/>
<feature type="compositionally biased region" description="Low complexity" evidence="2">
    <location>
        <begin position="759"/>
        <end position="773"/>
    </location>
</feature>
<dbReference type="EMBL" id="GL996501">
    <property type="protein sequence ID" value="EGW33544.1"/>
    <property type="molecule type" value="Genomic_DNA"/>
</dbReference>
<feature type="coiled-coil region" evidence="1">
    <location>
        <begin position="308"/>
        <end position="335"/>
    </location>
</feature>
<dbReference type="OrthoDB" id="5563539at2759"/>
<keyword evidence="5" id="KW-1185">Reference proteome</keyword>
<feature type="compositionally biased region" description="Low complexity" evidence="2">
    <location>
        <begin position="847"/>
        <end position="858"/>
    </location>
</feature>
<accession>G3AK85</accession>
<dbReference type="InParanoid" id="G3AK85"/>
<gene>
    <name evidence="4" type="ORF">SPAPADRAFT_55408</name>
</gene>
<dbReference type="HOGENOM" id="CLU_014358_0_0_1"/>
<keyword evidence="1" id="KW-0175">Coiled coil</keyword>
<feature type="region of interest" description="Disordered" evidence="2">
    <location>
        <begin position="1"/>
        <end position="101"/>
    </location>
</feature>
<evidence type="ECO:0000256" key="1">
    <source>
        <dbReference type="SAM" id="Coils"/>
    </source>
</evidence>
<dbReference type="eggNOG" id="ENOG502QSII">
    <property type="taxonomic scope" value="Eukaryota"/>
</dbReference>
<feature type="region of interest" description="Disordered" evidence="2">
    <location>
        <begin position="507"/>
        <end position="526"/>
    </location>
</feature>
<dbReference type="GO" id="GO:0005773">
    <property type="term" value="C:vacuole"/>
    <property type="evidence" value="ECO:0007669"/>
    <property type="project" value="GOC"/>
</dbReference>
<dbReference type="GO" id="GO:0007039">
    <property type="term" value="P:protein catabolic process in the vacuole"/>
    <property type="evidence" value="ECO:0007669"/>
    <property type="project" value="TreeGrafter"/>
</dbReference>
<dbReference type="InterPro" id="IPR013860">
    <property type="entry name" value="AreA_GATA"/>
</dbReference>
<name>G3AK85_SPAPN</name>
<protein>
    <recommendedName>
        <fullName evidence="3">Nitrogen regulatory protein areA GATA-like domain-containing protein</fullName>
    </recommendedName>
</protein>
<evidence type="ECO:0000313" key="5">
    <source>
        <dbReference type="Proteomes" id="UP000000709"/>
    </source>
</evidence>
<dbReference type="Proteomes" id="UP000000709">
    <property type="component" value="Unassembled WGS sequence"/>
</dbReference>
<feature type="region of interest" description="Disordered" evidence="2">
    <location>
        <begin position="132"/>
        <end position="156"/>
    </location>
</feature>
<dbReference type="OMA" id="WKYIILK"/>
<dbReference type="Pfam" id="PF08550">
    <property type="entry name" value="GATA_AreA"/>
    <property type="match status" value="1"/>
</dbReference>
<feature type="compositionally biased region" description="Low complexity" evidence="2">
    <location>
        <begin position="74"/>
        <end position="94"/>
    </location>
</feature>
<feature type="domain" description="Nitrogen regulatory protein areA GATA-like" evidence="3">
    <location>
        <begin position="187"/>
        <end position="214"/>
    </location>
</feature>
<feature type="compositionally biased region" description="Low complexity" evidence="2">
    <location>
        <begin position="819"/>
        <end position="833"/>
    </location>
</feature>
<feature type="compositionally biased region" description="Acidic residues" evidence="2">
    <location>
        <begin position="862"/>
        <end position="879"/>
    </location>
</feature>
<feature type="compositionally biased region" description="Low complexity" evidence="2">
    <location>
        <begin position="784"/>
        <end position="796"/>
    </location>
</feature>
<organism evidence="5">
    <name type="scientific">Spathaspora passalidarum (strain NRRL Y-27907 / 11-Y1)</name>
    <dbReference type="NCBI Taxonomy" id="619300"/>
    <lineage>
        <taxon>Eukaryota</taxon>
        <taxon>Fungi</taxon>
        <taxon>Dikarya</taxon>
        <taxon>Ascomycota</taxon>
        <taxon>Saccharomycotina</taxon>
        <taxon>Pichiomycetes</taxon>
        <taxon>Debaryomycetaceae</taxon>
        <taxon>Spathaspora</taxon>
    </lineage>
</organism>